<dbReference type="Proteomes" id="UP000192578">
    <property type="component" value="Unassembled WGS sequence"/>
</dbReference>
<evidence type="ECO:0000313" key="1">
    <source>
        <dbReference type="EMBL" id="OQV17112.1"/>
    </source>
</evidence>
<accession>A0A1W0WPJ0</accession>
<organism evidence="1 2">
    <name type="scientific">Hypsibius exemplaris</name>
    <name type="common">Freshwater tardigrade</name>
    <dbReference type="NCBI Taxonomy" id="2072580"/>
    <lineage>
        <taxon>Eukaryota</taxon>
        <taxon>Metazoa</taxon>
        <taxon>Ecdysozoa</taxon>
        <taxon>Tardigrada</taxon>
        <taxon>Eutardigrada</taxon>
        <taxon>Parachela</taxon>
        <taxon>Hypsibioidea</taxon>
        <taxon>Hypsibiidae</taxon>
        <taxon>Hypsibius</taxon>
    </lineage>
</organism>
<sequence>MFTSCHSEKVLFGRNDGNIAFYDQSELEKIVDLETWTKVVHTTCPALGKRTFMKGQFCDPRSAAVRFTKPCEPARKARRTTIHPAVHHYG</sequence>
<evidence type="ECO:0000313" key="2">
    <source>
        <dbReference type="Proteomes" id="UP000192578"/>
    </source>
</evidence>
<proteinExistence type="predicted"/>
<comment type="caution">
    <text evidence="1">The sequence shown here is derived from an EMBL/GenBank/DDBJ whole genome shotgun (WGS) entry which is preliminary data.</text>
</comment>
<protein>
    <submittedName>
        <fullName evidence="1">Uncharacterized protein</fullName>
    </submittedName>
</protein>
<gene>
    <name evidence="1" type="ORF">BV898_08829</name>
</gene>
<reference evidence="2" key="1">
    <citation type="submission" date="2017-01" db="EMBL/GenBank/DDBJ databases">
        <title>Comparative genomics of anhydrobiosis in the tardigrade Hypsibius dujardini.</title>
        <authorList>
            <person name="Yoshida Y."/>
            <person name="Koutsovoulos G."/>
            <person name="Laetsch D."/>
            <person name="Stevens L."/>
            <person name="Kumar S."/>
            <person name="Horikawa D."/>
            <person name="Ishino K."/>
            <person name="Komine S."/>
            <person name="Tomita M."/>
            <person name="Blaxter M."/>
            <person name="Arakawa K."/>
        </authorList>
    </citation>
    <scope>NUCLEOTIDE SEQUENCE [LARGE SCALE GENOMIC DNA]</scope>
    <source>
        <strain evidence="2">Z151</strain>
    </source>
</reference>
<dbReference type="AlphaFoldDB" id="A0A1W0WPJ0"/>
<dbReference type="EMBL" id="MTYJ01000066">
    <property type="protein sequence ID" value="OQV17112.1"/>
    <property type="molecule type" value="Genomic_DNA"/>
</dbReference>
<name>A0A1W0WPJ0_HYPEX</name>
<keyword evidence="2" id="KW-1185">Reference proteome</keyword>